<dbReference type="InterPro" id="IPR023799">
    <property type="entry name" value="RbfA_dom_sf"/>
</dbReference>
<dbReference type="InterPro" id="IPR015946">
    <property type="entry name" value="KH_dom-like_a/b"/>
</dbReference>
<dbReference type="GO" id="GO:0005829">
    <property type="term" value="C:cytosol"/>
    <property type="evidence" value="ECO:0007669"/>
    <property type="project" value="TreeGrafter"/>
</dbReference>
<dbReference type="EMBL" id="QWGB01000005">
    <property type="protein sequence ID" value="RIJ23853.1"/>
    <property type="molecule type" value="Genomic_DNA"/>
</dbReference>
<dbReference type="InterPro" id="IPR000238">
    <property type="entry name" value="RbfA"/>
</dbReference>
<dbReference type="AlphaFoldDB" id="A0A399QYJ6"/>
<evidence type="ECO:0000256" key="1">
    <source>
        <dbReference type="ARBA" id="ARBA00022517"/>
    </source>
</evidence>
<proteinExistence type="inferred from homology"/>
<evidence type="ECO:0000256" key="3">
    <source>
        <dbReference type="SAM" id="MobiDB-lite"/>
    </source>
</evidence>
<dbReference type="Gene3D" id="3.30.300.20">
    <property type="match status" value="1"/>
</dbReference>
<protein>
    <recommendedName>
        <fullName evidence="2">Ribosome-binding factor A</fullName>
    </recommendedName>
</protein>
<dbReference type="PANTHER" id="PTHR33515">
    <property type="entry name" value="RIBOSOME-BINDING FACTOR A, CHLOROPLASTIC-RELATED"/>
    <property type="match status" value="1"/>
</dbReference>
<evidence type="ECO:0000256" key="2">
    <source>
        <dbReference type="HAMAP-Rule" id="MF_00003"/>
    </source>
</evidence>
<keyword evidence="1 2" id="KW-0690">Ribosome biogenesis</keyword>
<comment type="subcellular location">
    <subcellularLocation>
        <location evidence="2">Cytoplasm</location>
    </subcellularLocation>
</comment>
<comment type="caution">
    <text evidence="4">The sequence shown here is derived from an EMBL/GenBank/DDBJ whole genome shotgun (WGS) entry which is preliminary data.</text>
</comment>
<organism evidence="4 5">
    <name type="scientific">Henriciella barbarensis</name>
    <dbReference type="NCBI Taxonomy" id="86342"/>
    <lineage>
        <taxon>Bacteria</taxon>
        <taxon>Pseudomonadati</taxon>
        <taxon>Pseudomonadota</taxon>
        <taxon>Alphaproteobacteria</taxon>
        <taxon>Hyphomonadales</taxon>
        <taxon>Hyphomonadaceae</taxon>
        <taxon>Henriciella</taxon>
    </lineage>
</organism>
<name>A0A399QYJ6_9PROT</name>
<dbReference type="PANTHER" id="PTHR33515:SF1">
    <property type="entry name" value="RIBOSOME-BINDING FACTOR A, CHLOROPLASTIC-RELATED"/>
    <property type="match status" value="1"/>
</dbReference>
<dbReference type="Pfam" id="PF02033">
    <property type="entry name" value="RBFA"/>
    <property type="match status" value="1"/>
</dbReference>
<dbReference type="OrthoDB" id="9805051at2"/>
<dbReference type="RefSeq" id="WP_119379042.1">
    <property type="nucleotide sequence ID" value="NZ_QWGB01000005.1"/>
</dbReference>
<evidence type="ECO:0000313" key="5">
    <source>
        <dbReference type="Proteomes" id="UP000265431"/>
    </source>
</evidence>
<gene>
    <name evidence="2 4" type="primary">rbfA</name>
    <name evidence="4" type="ORF">D1224_06255</name>
</gene>
<dbReference type="NCBIfam" id="NF001802">
    <property type="entry name" value="PRK00521.2-5"/>
    <property type="match status" value="1"/>
</dbReference>
<sequence>MAKKRRSQAPAANEPSQRQLRAGELVRHALTDIMMREEFRDPDLQGINVTIGEVRTSPDLKHAHVFCSPLGETDETAQNTLAKALNRAAPYIRGRLGKHIDMKFTPQLHFIADHSYDEGAYMESVFNSPQVKRDLAGDEEEDDN</sequence>
<feature type="region of interest" description="Disordered" evidence="3">
    <location>
        <begin position="1"/>
        <end position="20"/>
    </location>
</feature>
<dbReference type="NCBIfam" id="TIGR00082">
    <property type="entry name" value="rbfA"/>
    <property type="match status" value="1"/>
</dbReference>
<dbReference type="HAMAP" id="MF_00003">
    <property type="entry name" value="RbfA"/>
    <property type="match status" value="1"/>
</dbReference>
<dbReference type="GO" id="GO:0043024">
    <property type="term" value="F:ribosomal small subunit binding"/>
    <property type="evidence" value="ECO:0007669"/>
    <property type="project" value="TreeGrafter"/>
</dbReference>
<dbReference type="SUPFAM" id="SSF89919">
    <property type="entry name" value="Ribosome-binding factor A, RbfA"/>
    <property type="match status" value="1"/>
</dbReference>
<reference evidence="4 5" key="1">
    <citation type="submission" date="2018-08" db="EMBL/GenBank/DDBJ databases">
        <title>Henriciella mobilis sp. nov., isolated from seawater.</title>
        <authorList>
            <person name="Cheng H."/>
            <person name="Wu Y.-H."/>
            <person name="Xu X.-W."/>
            <person name="Guo L.-L."/>
        </authorList>
    </citation>
    <scope>NUCLEOTIDE SEQUENCE [LARGE SCALE GENOMIC DNA]</scope>
    <source>
        <strain evidence="4 5">CCUG66934</strain>
    </source>
</reference>
<evidence type="ECO:0000313" key="4">
    <source>
        <dbReference type="EMBL" id="RIJ23853.1"/>
    </source>
</evidence>
<dbReference type="InterPro" id="IPR020053">
    <property type="entry name" value="Ribosome-bd_factorA_CS"/>
</dbReference>
<comment type="subunit">
    <text evidence="2">Monomer. Binds 30S ribosomal subunits, but not 50S ribosomal subunits or 70S ribosomes.</text>
</comment>
<keyword evidence="5" id="KW-1185">Reference proteome</keyword>
<keyword evidence="2" id="KW-0963">Cytoplasm</keyword>
<accession>A0A399QYJ6</accession>
<dbReference type="Proteomes" id="UP000265431">
    <property type="component" value="Unassembled WGS sequence"/>
</dbReference>
<comment type="function">
    <text evidence="2">One of several proteins that assist in the late maturation steps of the functional core of the 30S ribosomal subunit. Associates with free 30S ribosomal subunits (but not with 30S subunits that are part of 70S ribosomes or polysomes). Required for efficient processing of 16S rRNA. May interact with the 5'-terminal helix region of 16S rRNA.</text>
</comment>
<dbReference type="GO" id="GO:0030490">
    <property type="term" value="P:maturation of SSU-rRNA"/>
    <property type="evidence" value="ECO:0007669"/>
    <property type="project" value="UniProtKB-UniRule"/>
</dbReference>
<dbReference type="PROSITE" id="PS01319">
    <property type="entry name" value="RBFA"/>
    <property type="match status" value="1"/>
</dbReference>
<comment type="similarity">
    <text evidence="2">Belongs to the RbfA family.</text>
</comment>